<dbReference type="EMBL" id="AJWY01008537">
    <property type="protein sequence ID" value="EKC60928.1"/>
    <property type="molecule type" value="Genomic_DNA"/>
</dbReference>
<dbReference type="SUPFAM" id="SSF53649">
    <property type="entry name" value="Alkaline phosphatase-like"/>
    <property type="match status" value="1"/>
</dbReference>
<reference evidence="1" key="1">
    <citation type="journal article" date="2013" name="Environ. Microbiol.">
        <title>Microbiota from the distal guts of lean and obese adolescents exhibit partial functional redundancy besides clear differences in community structure.</title>
        <authorList>
            <person name="Ferrer M."/>
            <person name="Ruiz A."/>
            <person name="Lanza F."/>
            <person name="Haange S.B."/>
            <person name="Oberbach A."/>
            <person name="Till H."/>
            <person name="Bargiela R."/>
            <person name="Campoy C."/>
            <person name="Segura M.T."/>
            <person name="Richter M."/>
            <person name="von Bergen M."/>
            <person name="Seifert J."/>
            <person name="Suarez A."/>
        </authorList>
    </citation>
    <scope>NUCLEOTIDE SEQUENCE</scope>
</reference>
<evidence type="ECO:0000313" key="1">
    <source>
        <dbReference type="EMBL" id="EKC60928.1"/>
    </source>
</evidence>
<protein>
    <submittedName>
        <fullName evidence="1">Type I phosphodiesterase/nucleotide pyrophosphatase</fullName>
    </submittedName>
</protein>
<accession>K1STN8</accession>
<gene>
    <name evidence="1" type="ORF">LEA_12613</name>
</gene>
<sequence>MVMYKKDILTMNKIIKLIFVLCCFCGIAQAQPQRPKLVVGIVIDQMRWDYLYRYYARYGEGGFKRMLGEGFSVENCKIPYIPSVTAIGHSSIWTGSVPSIHGIAGNNFVKDGKVVYCTADDTVNPVGSDSKAGKMSPRNLWVTTIGDELRLATNNRSKVIGV</sequence>
<dbReference type="Pfam" id="PF01663">
    <property type="entry name" value="Phosphodiest"/>
    <property type="match status" value="1"/>
</dbReference>
<name>K1STN8_9ZZZZ</name>
<proteinExistence type="predicted"/>
<feature type="non-terminal residue" evidence="1">
    <location>
        <position position="162"/>
    </location>
</feature>
<organism evidence="1">
    <name type="scientific">human gut metagenome</name>
    <dbReference type="NCBI Taxonomy" id="408170"/>
    <lineage>
        <taxon>unclassified sequences</taxon>
        <taxon>metagenomes</taxon>
        <taxon>organismal metagenomes</taxon>
    </lineage>
</organism>
<dbReference type="Gene3D" id="3.40.720.10">
    <property type="entry name" value="Alkaline Phosphatase, subunit A"/>
    <property type="match status" value="1"/>
</dbReference>
<comment type="caution">
    <text evidence="1">The sequence shown here is derived from an EMBL/GenBank/DDBJ whole genome shotgun (WGS) entry which is preliminary data.</text>
</comment>
<dbReference type="InterPro" id="IPR017850">
    <property type="entry name" value="Alkaline_phosphatase_core_sf"/>
</dbReference>
<dbReference type="AlphaFoldDB" id="K1STN8"/>
<dbReference type="InterPro" id="IPR002591">
    <property type="entry name" value="Phosphodiest/P_Trfase"/>
</dbReference>